<gene>
    <name evidence="2" type="ORF">CEXT_379091</name>
</gene>
<dbReference type="AlphaFoldDB" id="A0AAV4P2Y3"/>
<accession>A0AAV4P2Y3</accession>
<keyword evidence="3" id="KW-1185">Reference proteome</keyword>
<proteinExistence type="predicted"/>
<organism evidence="2 3">
    <name type="scientific">Caerostris extrusa</name>
    <name type="common">Bark spider</name>
    <name type="synonym">Caerostris bankana</name>
    <dbReference type="NCBI Taxonomy" id="172846"/>
    <lineage>
        <taxon>Eukaryota</taxon>
        <taxon>Metazoa</taxon>
        <taxon>Ecdysozoa</taxon>
        <taxon>Arthropoda</taxon>
        <taxon>Chelicerata</taxon>
        <taxon>Arachnida</taxon>
        <taxon>Araneae</taxon>
        <taxon>Araneomorphae</taxon>
        <taxon>Entelegynae</taxon>
        <taxon>Araneoidea</taxon>
        <taxon>Araneidae</taxon>
        <taxon>Caerostris</taxon>
    </lineage>
</organism>
<comment type="caution">
    <text evidence="2">The sequence shown here is derived from an EMBL/GenBank/DDBJ whole genome shotgun (WGS) entry which is preliminary data.</text>
</comment>
<name>A0AAV4P2Y3_CAEEX</name>
<sequence>MPAGLTLVAGEGGPRRPVENTAIPADGEDHRLLFASASALRRFPQVEAIFGACFLLLPRHPLLFSRHNNSKCSVASG</sequence>
<evidence type="ECO:0000256" key="1">
    <source>
        <dbReference type="SAM" id="MobiDB-lite"/>
    </source>
</evidence>
<reference evidence="2 3" key="1">
    <citation type="submission" date="2021-06" db="EMBL/GenBank/DDBJ databases">
        <title>Caerostris extrusa draft genome.</title>
        <authorList>
            <person name="Kono N."/>
            <person name="Arakawa K."/>
        </authorList>
    </citation>
    <scope>NUCLEOTIDE SEQUENCE [LARGE SCALE GENOMIC DNA]</scope>
</reference>
<dbReference type="EMBL" id="BPLR01021538">
    <property type="protein sequence ID" value="GIX90923.1"/>
    <property type="molecule type" value="Genomic_DNA"/>
</dbReference>
<protein>
    <submittedName>
        <fullName evidence="2">Uncharacterized protein</fullName>
    </submittedName>
</protein>
<evidence type="ECO:0000313" key="3">
    <source>
        <dbReference type="Proteomes" id="UP001054945"/>
    </source>
</evidence>
<feature type="region of interest" description="Disordered" evidence="1">
    <location>
        <begin position="1"/>
        <end position="22"/>
    </location>
</feature>
<evidence type="ECO:0000313" key="2">
    <source>
        <dbReference type="EMBL" id="GIX90923.1"/>
    </source>
</evidence>
<dbReference type="Proteomes" id="UP001054945">
    <property type="component" value="Unassembled WGS sequence"/>
</dbReference>